<dbReference type="EMBL" id="MFPU01000008">
    <property type="protein sequence ID" value="OGH70398.1"/>
    <property type="molecule type" value="Genomic_DNA"/>
</dbReference>
<evidence type="ECO:0000313" key="2">
    <source>
        <dbReference type="EMBL" id="OGH70398.1"/>
    </source>
</evidence>
<sequence>MEWHTHRFHEDARRRGFYDIIPDVPGEMNFTHMPSGVICGLHLHKQHTDYFAVAKGSILMRLLYEDGRPEEKFVVSEHTHQTIIIPPGVWHGYKALEPTVLVFYIDGKFNAADELRRPTKSEEWATEIK</sequence>
<dbReference type="AlphaFoldDB" id="A0A1F6MFT7"/>
<protein>
    <recommendedName>
        <fullName evidence="1">Sugar 3,4-ketoisomerase QdtA cupin domain-containing protein</fullName>
    </recommendedName>
</protein>
<dbReference type="InterPro" id="IPR014710">
    <property type="entry name" value="RmlC-like_jellyroll"/>
</dbReference>
<dbReference type="Proteomes" id="UP000177953">
    <property type="component" value="Unassembled WGS sequence"/>
</dbReference>
<organism evidence="2 3">
    <name type="scientific">Candidatus Magasanikbacteria bacterium RIFCSPHIGHO2_01_FULL_47_8</name>
    <dbReference type="NCBI Taxonomy" id="1798673"/>
    <lineage>
        <taxon>Bacteria</taxon>
        <taxon>Candidatus Magasanikiibacteriota</taxon>
    </lineage>
</organism>
<gene>
    <name evidence="2" type="ORF">A2754_03510</name>
</gene>
<dbReference type="InterPro" id="IPR011051">
    <property type="entry name" value="RmlC_Cupin_sf"/>
</dbReference>
<dbReference type="SUPFAM" id="SSF51182">
    <property type="entry name" value="RmlC-like cupins"/>
    <property type="match status" value="1"/>
</dbReference>
<comment type="caution">
    <text evidence="2">The sequence shown here is derived from an EMBL/GenBank/DDBJ whole genome shotgun (WGS) entry which is preliminary data.</text>
</comment>
<evidence type="ECO:0000259" key="1">
    <source>
        <dbReference type="Pfam" id="PF05523"/>
    </source>
</evidence>
<accession>A0A1F6MFT7</accession>
<dbReference type="Gene3D" id="2.60.120.10">
    <property type="entry name" value="Jelly Rolls"/>
    <property type="match status" value="1"/>
</dbReference>
<feature type="domain" description="Sugar 3,4-ketoisomerase QdtA cupin" evidence="1">
    <location>
        <begin position="32"/>
        <end position="117"/>
    </location>
</feature>
<evidence type="ECO:0000313" key="3">
    <source>
        <dbReference type="Proteomes" id="UP000177953"/>
    </source>
</evidence>
<dbReference type="Pfam" id="PF05523">
    <property type="entry name" value="FdtA"/>
    <property type="match status" value="1"/>
</dbReference>
<reference evidence="2 3" key="1">
    <citation type="journal article" date="2016" name="Nat. Commun.">
        <title>Thousands of microbial genomes shed light on interconnected biogeochemical processes in an aquifer system.</title>
        <authorList>
            <person name="Anantharaman K."/>
            <person name="Brown C.T."/>
            <person name="Hug L.A."/>
            <person name="Sharon I."/>
            <person name="Castelle C.J."/>
            <person name="Probst A.J."/>
            <person name="Thomas B.C."/>
            <person name="Singh A."/>
            <person name="Wilkins M.J."/>
            <person name="Karaoz U."/>
            <person name="Brodie E.L."/>
            <person name="Williams K.H."/>
            <person name="Hubbard S.S."/>
            <person name="Banfield J.F."/>
        </authorList>
    </citation>
    <scope>NUCLEOTIDE SEQUENCE [LARGE SCALE GENOMIC DNA]</scope>
</reference>
<proteinExistence type="predicted"/>
<name>A0A1F6MFT7_9BACT</name>
<dbReference type="InterPro" id="IPR008894">
    <property type="entry name" value="QdtA_cupin_dom"/>
</dbReference>